<evidence type="ECO:0000256" key="1">
    <source>
        <dbReference type="SAM" id="MobiDB-lite"/>
    </source>
</evidence>
<feature type="region of interest" description="Disordered" evidence="1">
    <location>
        <begin position="149"/>
        <end position="194"/>
    </location>
</feature>
<evidence type="ECO:0000313" key="3">
    <source>
        <dbReference type="Proteomes" id="UP000305778"/>
    </source>
</evidence>
<dbReference type="OrthoDB" id="4321441at2"/>
<dbReference type="AlphaFoldDB" id="A0A4V5MW18"/>
<protein>
    <submittedName>
        <fullName evidence="2">Uncharacterized protein</fullName>
    </submittedName>
</protein>
<reference evidence="2 3" key="1">
    <citation type="submission" date="2019-04" db="EMBL/GenBank/DDBJ databases">
        <title>Streptomyces oryziradicis sp. nov., a novel actinomycete isolated from rhizosphere soil of rice (Oryza sativa L.).</title>
        <authorList>
            <person name="Li C."/>
        </authorList>
    </citation>
    <scope>NUCLEOTIDE SEQUENCE [LARGE SCALE GENOMIC DNA]</scope>
    <source>
        <strain evidence="2 3">NEAU-C40</strain>
    </source>
</reference>
<name>A0A4V5MW18_9ACTN</name>
<evidence type="ECO:0000313" key="2">
    <source>
        <dbReference type="EMBL" id="TJZ94388.1"/>
    </source>
</evidence>
<comment type="caution">
    <text evidence="2">The sequence shown here is derived from an EMBL/GenBank/DDBJ whole genome shotgun (WGS) entry which is preliminary data.</text>
</comment>
<accession>A0A4V5MW18</accession>
<organism evidence="2 3">
    <name type="scientific">Actinacidiphila oryziradicis</name>
    <dbReference type="NCBI Taxonomy" id="2571141"/>
    <lineage>
        <taxon>Bacteria</taxon>
        <taxon>Bacillati</taxon>
        <taxon>Actinomycetota</taxon>
        <taxon>Actinomycetes</taxon>
        <taxon>Kitasatosporales</taxon>
        <taxon>Streptomycetaceae</taxon>
        <taxon>Actinacidiphila</taxon>
    </lineage>
</organism>
<proteinExistence type="predicted"/>
<dbReference type="Proteomes" id="UP000305778">
    <property type="component" value="Unassembled WGS sequence"/>
</dbReference>
<dbReference type="EMBL" id="SUMC01000227">
    <property type="protein sequence ID" value="TJZ94388.1"/>
    <property type="molecule type" value="Genomic_DNA"/>
</dbReference>
<dbReference type="RefSeq" id="WP_136731503.1">
    <property type="nucleotide sequence ID" value="NZ_SUMC01000227.1"/>
</dbReference>
<sequence>MTSIDQLLSRALLLRHPNVPADVVPYEDVAYPAADLDDGALWPEVSREPVEDTAALDLQTLCETVVTQTAATSLSDFVTEQLPAPRGARVLGCILQLADAEDGARFWWQYAAGAGDDAASYCLYLHHLSLGETYAATWWRQQTRIDTQPAPEAFPLPCGPHHEEQAEDLAPGLQYSDRPARPEPIAQHNWSAQE</sequence>
<gene>
    <name evidence="2" type="ORF">FCI23_53835</name>
</gene>
<keyword evidence="3" id="KW-1185">Reference proteome</keyword>